<protein>
    <submittedName>
        <fullName evidence="1">Uncharacterized protein</fullName>
    </submittedName>
</protein>
<gene>
    <name evidence="1" type="ORF">NCAST_19_01010</name>
</gene>
<dbReference type="Proteomes" id="UP000017048">
    <property type="component" value="Unassembled WGS sequence"/>
</dbReference>
<keyword evidence="2" id="KW-1185">Reference proteome</keyword>
<dbReference type="RefSeq" id="WP_019050257.1">
    <property type="nucleotide sequence ID" value="NZ_BAFO02000019.1"/>
</dbReference>
<comment type="caution">
    <text evidence="1">The sequence shown here is derived from an EMBL/GenBank/DDBJ whole genome shotgun (WGS) entry which is preliminary data.</text>
</comment>
<sequence length="96" mass="10640">MWRRAKAATSAFTVDAIRARVAREAARAAIAQDDEQTGCSTVIVHSAPVRRFSIDQARRTVQAHRCCDRTICPRKMAAINVLVGAGLMRLDRRVGY</sequence>
<dbReference type="AlphaFoldDB" id="U5EDX5"/>
<dbReference type="GeneID" id="91519866"/>
<reference evidence="1 2" key="1">
    <citation type="journal article" date="2014" name="BMC Genomics">
        <title>Genome based analysis of type-I polyketide synthase and nonribosomal peptide synthetase gene clusters in seven strains of five representative Nocardia species.</title>
        <authorList>
            <person name="Komaki H."/>
            <person name="Ichikawa N."/>
            <person name="Hosoyama A."/>
            <person name="Takahashi-Nakaguchi A."/>
            <person name="Matsuzawa T."/>
            <person name="Suzuki K."/>
            <person name="Fujita N."/>
            <person name="Gonoi T."/>
        </authorList>
    </citation>
    <scope>NUCLEOTIDE SEQUENCE [LARGE SCALE GENOMIC DNA]</scope>
    <source>
        <strain evidence="1 2">NBRC 15531</strain>
    </source>
</reference>
<dbReference type="EMBL" id="BAFO02000019">
    <property type="protein sequence ID" value="GAD83399.1"/>
    <property type="molecule type" value="Genomic_DNA"/>
</dbReference>
<organism evidence="1 2">
    <name type="scientific">Nocardia asteroides NBRC 15531</name>
    <dbReference type="NCBI Taxonomy" id="1110697"/>
    <lineage>
        <taxon>Bacteria</taxon>
        <taxon>Bacillati</taxon>
        <taxon>Actinomycetota</taxon>
        <taxon>Actinomycetes</taxon>
        <taxon>Mycobacteriales</taxon>
        <taxon>Nocardiaceae</taxon>
        <taxon>Nocardia</taxon>
    </lineage>
</organism>
<accession>U5EDX5</accession>
<evidence type="ECO:0000313" key="1">
    <source>
        <dbReference type="EMBL" id="GAD83399.1"/>
    </source>
</evidence>
<evidence type="ECO:0000313" key="2">
    <source>
        <dbReference type="Proteomes" id="UP000017048"/>
    </source>
</evidence>
<dbReference type="OrthoDB" id="4571225at2"/>
<proteinExistence type="predicted"/>
<name>U5EDX5_NOCAS</name>